<evidence type="ECO:0000259" key="1">
    <source>
        <dbReference type="PROSITE" id="PS51686"/>
    </source>
</evidence>
<dbReference type="InterPro" id="IPR001678">
    <property type="entry name" value="MeTrfase_RsmB-F_NOP2_dom"/>
</dbReference>
<organism evidence="2">
    <name type="scientific">Ranid herpesvirus 4</name>
    <dbReference type="NCBI Taxonomy" id="2849006"/>
    <lineage>
        <taxon>Viruses</taxon>
        <taxon>Duplodnaviria</taxon>
        <taxon>Heunggongvirae</taxon>
        <taxon>Peploviricota</taxon>
        <taxon>Herviviricetes</taxon>
        <taxon>Herpesvirales</taxon>
    </lineage>
</organism>
<sequence length="407" mass="47769">MALPKNDFVTGFFISKLSKSEILLATQHVNTVYNRHQHVQIVDEHLFKHKINQSGVVKSKTNKFVTDKKKCFTMDGLKNTRIEFTNTANRSSNYTTNAPVMYHSMYHAFFDIICLSQGELVTHTGPLVMNNTNYTSCVYGATNYFILFIRMINEQSVFNRPILFPSWINPRCENTRHQLFSSLYLNSQRVDPRKVDEIGSYVEDIAQFIEYEPFLNKLCCDIVIEERRFINSPNKLLLVWLNELFYMVNTKQEYSYKDYKTFMMLHFSIYRNNFFNHASQIMNQYRSKNIAFNHFVPYFLFRENKDNCQILSVLNAYNMRMQKKCFTDTLIEFNLLIHACVEQVNDISKLKVEDSTLYIDGKPAIQRLWAYRDSLASFSEEAQRALKGGIAAYCQLVYFTMLPTITA</sequence>
<proteinExistence type="predicted"/>
<evidence type="ECO:0000313" key="2">
    <source>
        <dbReference type="EMBL" id="QWY26475.1"/>
    </source>
</evidence>
<reference evidence="2" key="1">
    <citation type="journal article" date="2021" name="Viruses">
        <title>Discovery and Characterization of Actively Replicating DNA and Retro-Transcribing Viruses in Lower Vertebrate Hosts Based on RNA Sequencing.</title>
        <authorList>
            <person name="Chen X.X."/>
            <person name="Wu W.C."/>
            <person name="Shi M."/>
        </authorList>
    </citation>
    <scope>NUCLEOTIDE SEQUENCE</scope>
    <source>
        <strain evidence="2">Cxx6</strain>
    </source>
</reference>
<dbReference type="GO" id="GO:0008168">
    <property type="term" value="F:methyltransferase activity"/>
    <property type="evidence" value="ECO:0007669"/>
    <property type="project" value="InterPro"/>
</dbReference>
<dbReference type="EMBL" id="MZ244211">
    <property type="protein sequence ID" value="QWY26475.1"/>
    <property type="molecule type" value="Genomic_DNA"/>
</dbReference>
<name>A0A8F3CIJ3_9VIRU</name>
<protein>
    <recommendedName>
        <fullName evidence="1">SAM-dependent MTase RsmB/NOP-type domain-containing protein</fullName>
    </recommendedName>
</protein>
<accession>A0A8F3CIJ3</accession>
<dbReference type="PROSITE" id="PS51686">
    <property type="entry name" value="SAM_MT_RSMB_NOP"/>
    <property type="match status" value="1"/>
</dbReference>
<feature type="domain" description="SAM-dependent MTase RsmB/NOP-type" evidence="1">
    <location>
        <begin position="1"/>
        <end position="20"/>
    </location>
</feature>
<reference evidence="2" key="2">
    <citation type="submission" date="2021-04" db="EMBL/GenBank/DDBJ databases">
        <authorList>
            <person name="Chen X."/>
            <person name="Shi M."/>
            <person name="Wu W."/>
        </authorList>
    </citation>
    <scope>NUCLEOTIDE SEQUENCE</scope>
    <source>
        <strain evidence="2">Cxx6</strain>
    </source>
</reference>